<proteinExistence type="predicted"/>
<gene>
    <name evidence="2" type="ORF">GCM10022214_11900</name>
</gene>
<dbReference type="Gene3D" id="2.130.10.10">
    <property type="entry name" value="YVTN repeat-like/Quinoprotein amine dehydrogenase"/>
    <property type="match status" value="1"/>
</dbReference>
<evidence type="ECO:0000313" key="3">
    <source>
        <dbReference type="Proteomes" id="UP001500683"/>
    </source>
</evidence>
<dbReference type="SUPFAM" id="SSF63825">
    <property type="entry name" value="YWTD domain"/>
    <property type="match status" value="1"/>
</dbReference>
<comment type="caution">
    <text evidence="2">The sequence shown here is derived from an EMBL/GenBank/DDBJ whole genome shotgun (WGS) entry which is preliminary data.</text>
</comment>
<dbReference type="EMBL" id="BAAAZG010000002">
    <property type="protein sequence ID" value="GAA4060712.1"/>
    <property type="molecule type" value="Genomic_DNA"/>
</dbReference>
<evidence type="ECO:0000313" key="2">
    <source>
        <dbReference type="EMBL" id="GAA4060712.1"/>
    </source>
</evidence>
<sequence>MSEVLVSVYGHRPDSVPRLVVIDTATGTAREAPFALPTGFQRCMGLSVGERWIHVLAVTADDRTSLVSIDRSGGTDALVHPLPGVLDGHSVLVTGEEVYVVSSGTNELVRFPLADGRPDAGGRETVWRADASGRDTQHMNSLLRMDGRILVSAFGESPTGSWIDAHDGYVFDVAGDGPRLTGVSQPHSLVERDGVLYYCESGRRRLCSEKQTIVTLDGYTRGLCWISDDLLCAGTSSGRVRGAGVRYRTEQCAVWIVDAARGSVVRRIPMAEFGPEIYDIVAL</sequence>
<accession>A0ABP7V6P4</accession>
<reference evidence="3" key="1">
    <citation type="journal article" date="2019" name="Int. J. Syst. Evol. Microbiol.">
        <title>The Global Catalogue of Microorganisms (GCM) 10K type strain sequencing project: providing services to taxonomists for standard genome sequencing and annotation.</title>
        <authorList>
            <consortium name="The Broad Institute Genomics Platform"/>
            <consortium name="The Broad Institute Genome Sequencing Center for Infectious Disease"/>
            <person name="Wu L."/>
            <person name="Ma J."/>
        </authorList>
    </citation>
    <scope>NUCLEOTIDE SEQUENCE [LARGE SCALE GENOMIC DNA]</scope>
    <source>
        <strain evidence="3">JCM 16702</strain>
    </source>
</reference>
<organism evidence="2 3">
    <name type="scientific">Actinomadura miaoliensis</name>
    <dbReference type="NCBI Taxonomy" id="430685"/>
    <lineage>
        <taxon>Bacteria</taxon>
        <taxon>Bacillati</taxon>
        <taxon>Actinomycetota</taxon>
        <taxon>Actinomycetes</taxon>
        <taxon>Streptosporangiales</taxon>
        <taxon>Thermomonosporaceae</taxon>
        <taxon>Actinomadura</taxon>
    </lineage>
</organism>
<evidence type="ECO:0000259" key="1">
    <source>
        <dbReference type="Pfam" id="PF16261"/>
    </source>
</evidence>
<dbReference type="InterPro" id="IPR017481">
    <property type="entry name" value="CHP03032"/>
</dbReference>
<dbReference type="Pfam" id="PF16261">
    <property type="entry name" value="DUF4915"/>
    <property type="match status" value="1"/>
</dbReference>
<feature type="domain" description="Conserved hypothetical protein CHP03032" evidence="1">
    <location>
        <begin position="37"/>
        <end position="283"/>
    </location>
</feature>
<dbReference type="RefSeq" id="WP_344941858.1">
    <property type="nucleotide sequence ID" value="NZ_BAAAZG010000002.1"/>
</dbReference>
<dbReference type="Proteomes" id="UP001500683">
    <property type="component" value="Unassembled WGS sequence"/>
</dbReference>
<protein>
    <recommendedName>
        <fullName evidence="1">Conserved hypothetical protein CHP03032 domain-containing protein</fullName>
    </recommendedName>
</protein>
<name>A0ABP7V6P4_9ACTN</name>
<dbReference type="InterPro" id="IPR015943">
    <property type="entry name" value="WD40/YVTN_repeat-like_dom_sf"/>
</dbReference>
<keyword evidence="3" id="KW-1185">Reference proteome</keyword>